<dbReference type="PANTHER" id="PTHR43133:SF63">
    <property type="entry name" value="RNA POLYMERASE SIGMA FACTOR FECI-RELATED"/>
    <property type="match status" value="1"/>
</dbReference>
<protein>
    <submittedName>
        <fullName evidence="7">RNA polymerase subunit sigma</fullName>
    </submittedName>
</protein>
<dbReference type="InterPro" id="IPR013324">
    <property type="entry name" value="RNA_pol_sigma_r3/r4-like"/>
</dbReference>
<dbReference type="Pfam" id="PF04542">
    <property type="entry name" value="Sigma70_r2"/>
    <property type="match status" value="1"/>
</dbReference>
<dbReference type="InterPro" id="IPR007627">
    <property type="entry name" value="RNA_pol_sigma70_r2"/>
</dbReference>
<comment type="caution">
    <text evidence="7">The sequence shown here is derived from an EMBL/GenBank/DDBJ whole genome shotgun (WGS) entry which is preliminary data.</text>
</comment>
<dbReference type="SUPFAM" id="SSF88946">
    <property type="entry name" value="Sigma2 domain of RNA polymerase sigma factors"/>
    <property type="match status" value="1"/>
</dbReference>
<dbReference type="InterPro" id="IPR039425">
    <property type="entry name" value="RNA_pol_sigma-70-like"/>
</dbReference>
<dbReference type="GO" id="GO:0006352">
    <property type="term" value="P:DNA-templated transcription initiation"/>
    <property type="evidence" value="ECO:0007669"/>
    <property type="project" value="InterPro"/>
</dbReference>
<dbReference type="CDD" id="cd06171">
    <property type="entry name" value="Sigma70_r4"/>
    <property type="match status" value="1"/>
</dbReference>
<evidence type="ECO:0000256" key="1">
    <source>
        <dbReference type="ARBA" id="ARBA00010641"/>
    </source>
</evidence>
<organism evidence="7 8">
    <name type="scientific">Bordetella genomosp. 2</name>
    <dbReference type="NCBI Taxonomy" id="1983456"/>
    <lineage>
        <taxon>Bacteria</taxon>
        <taxon>Pseudomonadati</taxon>
        <taxon>Pseudomonadota</taxon>
        <taxon>Betaproteobacteria</taxon>
        <taxon>Burkholderiales</taxon>
        <taxon>Alcaligenaceae</taxon>
        <taxon>Bordetella</taxon>
    </lineage>
</organism>
<proteinExistence type="inferred from homology"/>
<name>A0A261W8C6_9BORD</name>
<dbReference type="InterPro" id="IPR013249">
    <property type="entry name" value="RNA_pol_sigma70_r4_t2"/>
</dbReference>
<gene>
    <name evidence="7" type="ORF">CAL24_01765</name>
</gene>
<dbReference type="AlphaFoldDB" id="A0A261W8C6"/>
<evidence type="ECO:0000259" key="6">
    <source>
        <dbReference type="Pfam" id="PF08281"/>
    </source>
</evidence>
<dbReference type="PANTHER" id="PTHR43133">
    <property type="entry name" value="RNA POLYMERASE ECF-TYPE SIGMA FACTO"/>
    <property type="match status" value="1"/>
</dbReference>
<evidence type="ECO:0000256" key="4">
    <source>
        <dbReference type="ARBA" id="ARBA00023163"/>
    </source>
</evidence>
<dbReference type="NCBIfam" id="TIGR02937">
    <property type="entry name" value="sigma70-ECF"/>
    <property type="match status" value="1"/>
</dbReference>
<dbReference type="InterPro" id="IPR036388">
    <property type="entry name" value="WH-like_DNA-bd_sf"/>
</dbReference>
<dbReference type="NCBIfam" id="NF007232">
    <property type="entry name" value="PRK09651.1"/>
    <property type="match status" value="1"/>
</dbReference>
<dbReference type="Proteomes" id="UP000215633">
    <property type="component" value="Unassembled WGS sequence"/>
</dbReference>
<dbReference type="Gene3D" id="1.10.1740.10">
    <property type="match status" value="1"/>
</dbReference>
<evidence type="ECO:0000313" key="8">
    <source>
        <dbReference type="Proteomes" id="UP000215633"/>
    </source>
</evidence>
<dbReference type="NCBIfam" id="NF009180">
    <property type="entry name" value="PRK12528.1"/>
    <property type="match status" value="1"/>
</dbReference>
<dbReference type="RefSeq" id="WP_094805560.1">
    <property type="nucleotide sequence ID" value="NZ_NEVT01000002.1"/>
</dbReference>
<evidence type="ECO:0000313" key="7">
    <source>
        <dbReference type="EMBL" id="OZI82625.1"/>
    </source>
</evidence>
<accession>A0A261W8C6</accession>
<evidence type="ECO:0000256" key="3">
    <source>
        <dbReference type="ARBA" id="ARBA00023082"/>
    </source>
</evidence>
<dbReference type="EMBL" id="NEVT01000002">
    <property type="protein sequence ID" value="OZI82625.1"/>
    <property type="molecule type" value="Genomic_DNA"/>
</dbReference>
<keyword evidence="8" id="KW-1185">Reference proteome</keyword>
<sequence length="167" mass="18824">MPEQAANIESLYCDHHGWLQAWLRRRLGNSSDAADLAHDTFLRILGRGQREQIWEPRAYLATIANGLVVSHWRRRELERAWLEALAAQPEAVSPSPEDRALILETLEQIACMLDGLPARCREIFLLSQLEGLTYPQIAARLETSVNVVQKAMTRAVGHCFRILAANG</sequence>
<dbReference type="Gene3D" id="1.10.10.10">
    <property type="entry name" value="Winged helix-like DNA-binding domain superfamily/Winged helix DNA-binding domain"/>
    <property type="match status" value="1"/>
</dbReference>
<evidence type="ECO:0000259" key="5">
    <source>
        <dbReference type="Pfam" id="PF04542"/>
    </source>
</evidence>
<dbReference type="SUPFAM" id="SSF88659">
    <property type="entry name" value="Sigma3 and sigma4 domains of RNA polymerase sigma factors"/>
    <property type="match status" value="1"/>
</dbReference>
<dbReference type="InterPro" id="IPR013325">
    <property type="entry name" value="RNA_pol_sigma_r2"/>
</dbReference>
<reference evidence="8" key="1">
    <citation type="submission" date="2017-05" db="EMBL/GenBank/DDBJ databases">
        <title>Complete and WGS of Bordetella genogroups.</title>
        <authorList>
            <person name="Spilker T."/>
            <person name="Lipuma J."/>
        </authorList>
    </citation>
    <scope>NUCLEOTIDE SEQUENCE [LARGE SCALE GENOMIC DNA]</scope>
    <source>
        <strain evidence="8">AU8256</strain>
    </source>
</reference>
<keyword evidence="3" id="KW-0731">Sigma factor</keyword>
<dbReference type="FunFam" id="1.10.1740.10:FF:000009">
    <property type="entry name" value="RNA polymerase sigma factor"/>
    <property type="match status" value="1"/>
</dbReference>
<evidence type="ECO:0000256" key="2">
    <source>
        <dbReference type="ARBA" id="ARBA00023015"/>
    </source>
</evidence>
<dbReference type="Pfam" id="PF08281">
    <property type="entry name" value="Sigma70_r4_2"/>
    <property type="match status" value="1"/>
</dbReference>
<feature type="domain" description="RNA polymerase sigma factor 70 region 4 type 2" evidence="6">
    <location>
        <begin position="107"/>
        <end position="159"/>
    </location>
</feature>
<dbReference type="GO" id="GO:0003677">
    <property type="term" value="F:DNA binding"/>
    <property type="evidence" value="ECO:0007669"/>
    <property type="project" value="InterPro"/>
</dbReference>
<dbReference type="InterPro" id="IPR014284">
    <property type="entry name" value="RNA_pol_sigma-70_dom"/>
</dbReference>
<comment type="similarity">
    <text evidence="1">Belongs to the sigma-70 factor family. ECF subfamily.</text>
</comment>
<keyword evidence="2" id="KW-0805">Transcription regulation</keyword>
<keyword evidence="4" id="KW-0804">Transcription</keyword>
<feature type="domain" description="RNA polymerase sigma-70 region 2" evidence="5">
    <location>
        <begin position="11"/>
        <end position="76"/>
    </location>
</feature>
<dbReference type="GO" id="GO:0016987">
    <property type="term" value="F:sigma factor activity"/>
    <property type="evidence" value="ECO:0007669"/>
    <property type="project" value="UniProtKB-KW"/>
</dbReference>